<name>A0ABW6CRA6_9CAUL</name>
<keyword evidence="7" id="KW-0456">Lyase</keyword>
<proteinExistence type="inferred from homology"/>
<dbReference type="Gene3D" id="3.90.1680.10">
    <property type="entry name" value="SOS response associated peptidase-like"/>
    <property type="match status" value="1"/>
</dbReference>
<dbReference type="Pfam" id="PF02586">
    <property type="entry name" value="SRAP"/>
    <property type="match status" value="1"/>
</dbReference>
<organism evidence="9 10">
    <name type="scientific">Phenylobacterium ferrooxidans</name>
    <dbReference type="NCBI Taxonomy" id="2982689"/>
    <lineage>
        <taxon>Bacteria</taxon>
        <taxon>Pseudomonadati</taxon>
        <taxon>Pseudomonadota</taxon>
        <taxon>Alphaproteobacteria</taxon>
        <taxon>Caulobacterales</taxon>
        <taxon>Caulobacteraceae</taxon>
        <taxon>Phenylobacterium</taxon>
    </lineage>
</organism>
<dbReference type="PANTHER" id="PTHR13604">
    <property type="entry name" value="DC12-RELATED"/>
    <property type="match status" value="1"/>
</dbReference>
<evidence type="ECO:0000256" key="8">
    <source>
        <dbReference type="RuleBase" id="RU364100"/>
    </source>
</evidence>
<comment type="caution">
    <text evidence="9">The sequence shown here is derived from an EMBL/GenBank/DDBJ whole genome shotgun (WGS) entry which is preliminary data.</text>
</comment>
<evidence type="ECO:0000256" key="1">
    <source>
        <dbReference type="ARBA" id="ARBA00008136"/>
    </source>
</evidence>
<keyword evidence="4 8" id="KW-0378">Hydrolase</keyword>
<protein>
    <recommendedName>
        <fullName evidence="8">Abasic site processing protein</fullName>
        <ecNumber evidence="8">3.4.-.-</ecNumber>
    </recommendedName>
</protein>
<keyword evidence="3" id="KW-0227">DNA damage</keyword>
<evidence type="ECO:0000256" key="5">
    <source>
        <dbReference type="ARBA" id="ARBA00023124"/>
    </source>
</evidence>
<evidence type="ECO:0000313" key="10">
    <source>
        <dbReference type="Proteomes" id="UP001598130"/>
    </source>
</evidence>
<keyword evidence="6" id="KW-0238">DNA-binding</keyword>
<dbReference type="EMBL" id="JAOTJD010000002">
    <property type="protein sequence ID" value="MFD3262722.1"/>
    <property type="molecule type" value="Genomic_DNA"/>
</dbReference>
<keyword evidence="2 8" id="KW-0645">Protease</keyword>
<sequence>MCNEYQLRVGRDPLAWEFSQVKVPVTWADPTPNRDLDQPFKPTNRATIIRPIDPADPIAGVEFLDIRWWLIPFFHKGAIKDWRSMCTNAKIETVDTAPTFRDAYRKRRCLVPLTSFIEYSEPPGWKKRGPKTRNEVTWAEGDVRYFAGIWERSNPTDMPDGLQSFAFITGPAGPDVAPIHDRQPPVLTLGQGLEWLRLDGPGKAPLEAQVPQGTFKVAERPRS</sequence>
<evidence type="ECO:0000256" key="6">
    <source>
        <dbReference type="ARBA" id="ARBA00023125"/>
    </source>
</evidence>
<reference evidence="9 10" key="1">
    <citation type="submission" date="2022-09" db="EMBL/GenBank/DDBJ databases">
        <title>New species of Phenylobacterium.</title>
        <authorList>
            <person name="Mieszkin S."/>
        </authorList>
    </citation>
    <scope>NUCLEOTIDE SEQUENCE [LARGE SCALE GENOMIC DNA]</scope>
    <source>
        <strain evidence="9 10">HK31-G</strain>
    </source>
</reference>
<dbReference type="InterPro" id="IPR003738">
    <property type="entry name" value="SRAP"/>
</dbReference>
<evidence type="ECO:0000256" key="2">
    <source>
        <dbReference type="ARBA" id="ARBA00022670"/>
    </source>
</evidence>
<dbReference type="SUPFAM" id="SSF143081">
    <property type="entry name" value="BB1717-like"/>
    <property type="match status" value="1"/>
</dbReference>
<comment type="similarity">
    <text evidence="1 8">Belongs to the SOS response-associated peptidase family.</text>
</comment>
<dbReference type="PANTHER" id="PTHR13604:SF0">
    <property type="entry name" value="ABASIC SITE PROCESSING PROTEIN HMCES"/>
    <property type="match status" value="1"/>
</dbReference>
<dbReference type="InterPro" id="IPR036590">
    <property type="entry name" value="SRAP-like"/>
</dbReference>
<evidence type="ECO:0000256" key="4">
    <source>
        <dbReference type="ARBA" id="ARBA00022801"/>
    </source>
</evidence>
<evidence type="ECO:0000256" key="7">
    <source>
        <dbReference type="ARBA" id="ARBA00023239"/>
    </source>
</evidence>
<dbReference type="Proteomes" id="UP001598130">
    <property type="component" value="Unassembled WGS sequence"/>
</dbReference>
<dbReference type="RefSeq" id="WP_377367113.1">
    <property type="nucleotide sequence ID" value="NZ_JAOTJD010000002.1"/>
</dbReference>
<dbReference type="EC" id="3.4.-.-" evidence="8"/>
<keyword evidence="10" id="KW-1185">Reference proteome</keyword>
<accession>A0ABW6CRA6</accession>
<gene>
    <name evidence="9" type="ORF">OCL97_01955</name>
</gene>
<keyword evidence="5" id="KW-0190">Covalent protein-DNA linkage</keyword>
<evidence type="ECO:0000256" key="3">
    <source>
        <dbReference type="ARBA" id="ARBA00022763"/>
    </source>
</evidence>
<evidence type="ECO:0000313" key="9">
    <source>
        <dbReference type="EMBL" id="MFD3262722.1"/>
    </source>
</evidence>